<sequence>MADTENALVDNIKKKGENSYYYAHAPRSFDRIEEAKVLEGEGIVTGGPPKLIQRQESVNEINSVINLRNYSWADGDDKVTIYVPFQEDIDENRVTCNFESKCLIMTYTPNETETRRLTLKKLYKEINPDESGFRIRKNKIIINLKKSSSGSWYKLNDN</sequence>
<evidence type="ECO:0000313" key="2">
    <source>
        <dbReference type="EMBL" id="OMJ75680.1"/>
    </source>
</evidence>
<dbReference type="SUPFAM" id="SSF49764">
    <property type="entry name" value="HSP20-like chaperones"/>
    <property type="match status" value="1"/>
</dbReference>
<gene>
    <name evidence="2" type="ORF">SteCoe_25118</name>
</gene>
<proteinExistence type="predicted"/>
<dbReference type="InterPro" id="IPR007052">
    <property type="entry name" value="CS_dom"/>
</dbReference>
<dbReference type="AlphaFoldDB" id="A0A1R2BG21"/>
<feature type="domain" description="CS" evidence="1">
    <location>
        <begin position="65"/>
        <end position="156"/>
    </location>
</feature>
<dbReference type="PANTHER" id="PTHR13164:SF6">
    <property type="entry name" value="CS DOMAIN-CONTAINING PROTEIN"/>
    <property type="match status" value="1"/>
</dbReference>
<evidence type="ECO:0000259" key="1">
    <source>
        <dbReference type="PROSITE" id="PS51203"/>
    </source>
</evidence>
<dbReference type="PANTHER" id="PTHR13164">
    <property type="entry name" value="CALICYLIN BINDING PROTEIN"/>
    <property type="match status" value="1"/>
</dbReference>
<dbReference type="Pfam" id="PF04969">
    <property type="entry name" value="CS"/>
    <property type="match status" value="1"/>
</dbReference>
<dbReference type="PROSITE" id="PS51203">
    <property type="entry name" value="CS"/>
    <property type="match status" value="1"/>
</dbReference>
<accession>A0A1R2BG21</accession>
<dbReference type="InterPro" id="IPR052289">
    <property type="entry name" value="Calcyclin-binding_UBL-bridge"/>
</dbReference>
<reference evidence="2 3" key="1">
    <citation type="submission" date="2016-11" db="EMBL/GenBank/DDBJ databases">
        <title>The macronuclear genome of Stentor coeruleus: a giant cell with tiny introns.</title>
        <authorList>
            <person name="Slabodnick M."/>
            <person name="Ruby J.G."/>
            <person name="Reiff S.B."/>
            <person name="Swart E.C."/>
            <person name="Gosai S."/>
            <person name="Prabakaran S."/>
            <person name="Witkowska E."/>
            <person name="Larue G.E."/>
            <person name="Fisher S."/>
            <person name="Freeman R.M."/>
            <person name="Gunawardena J."/>
            <person name="Chu W."/>
            <person name="Stover N.A."/>
            <person name="Gregory B.D."/>
            <person name="Nowacki M."/>
            <person name="Derisi J."/>
            <person name="Roy S.W."/>
            <person name="Marshall W.F."/>
            <person name="Sood P."/>
        </authorList>
    </citation>
    <scope>NUCLEOTIDE SEQUENCE [LARGE SCALE GENOMIC DNA]</scope>
    <source>
        <strain evidence="2">WM001</strain>
    </source>
</reference>
<dbReference type="Gene3D" id="2.60.40.790">
    <property type="match status" value="1"/>
</dbReference>
<organism evidence="2 3">
    <name type="scientific">Stentor coeruleus</name>
    <dbReference type="NCBI Taxonomy" id="5963"/>
    <lineage>
        <taxon>Eukaryota</taxon>
        <taxon>Sar</taxon>
        <taxon>Alveolata</taxon>
        <taxon>Ciliophora</taxon>
        <taxon>Postciliodesmatophora</taxon>
        <taxon>Heterotrichea</taxon>
        <taxon>Heterotrichida</taxon>
        <taxon>Stentoridae</taxon>
        <taxon>Stentor</taxon>
    </lineage>
</organism>
<name>A0A1R2BG21_9CILI</name>
<comment type="caution">
    <text evidence="2">The sequence shown here is derived from an EMBL/GenBank/DDBJ whole genome shotgun (WGS) entry which is preliminary data.</text>
</comment>
<evidence type="ECO:0000313" key="3">
    <source>
        <dbReference type="Proteomes" id="UP000187209"/>
    </source>
</evidence>
<dbReference type="OrthoDB" id="164025at2759"/>
<dbReference type="EMBL" id="MPUH01000675">
    <property type="protein sequence ID" value="OMJ75680.1"/>
    <property type="molecule type" value="Genomic_DNA"/>
</dbReference>
<dbReference type="InterPro" id="IPR008978">
    <property type="entry name" value="HSP20-like_chaperone"/>
</dbReference>
<dbReference type="Proteomes" id="UP000187209">
    <property type="component" value="Unassembled WGS sequence"/>
</dbReference>
<protein>
    <recommendedName>
        <fullName evidence="1">CS domain-containing protein</fullName>
    </recommendedName>
</protein>
<dbReference type="GO" id="GO:0005634">
    <property type="term" value="C:nucleus"/>
    <property type="evidence" value="ECO:0007669"/>
    <property type="project" value="TreeGrafter"/>
</dbReference>
<keyword evidence="3" id="KW-1185">Reference proteome</keyword>